<evidence type="ECO:0000313" key="1">
    <source>
        <dbReference type="EMBL" id="MRX20893.1"/>
    </source>
</evidence>
<dbReference type="AlphaFoldDB" id="A0A6A8GCJ0"/>
<evidence type="ECO:0000313" key="2">
    <source>
        <dbReference type="Proteomes" id="UP000439022"/>
    </source>
</evidence>
<sequence length="176" mass="20162">MADEYRPEFIRRKFTITESLDEVLKQMADRYYQGNVSLCLRASIESYREILEGEGYMATRRIERQLENLVDEQRTLLMEITSVRSGLQESHRESADGQQLTEPSMTNEMVRIIELLKTTGDGLEFGDLVEQLDLGMHKVQPALGRLVDRGVVTRTGEDGERFTLAGFSQHYLRSGP</sequence>
<keyword evidence="2" id="KW-1185">Reference proteome</keyword>
<comment type="caution">
    <text evidence="1">The sequence shown here is derived from an EMBL/GenBank/DDBJ whole genome shotgun (WGS) entry which is preliminary data.</text>
</comment>
<dbReference type="EMBL" id="WKJO01000001">
    <property type="protein sequence ID" value="MRX20893.1"/>
    <property type="molecule type" value="Genomic_DNA"/>
</dbReference>
<reference evidence="1 2" key="1">
    <citation type="submission" date="2019-11" db="EMBL/GenBank/DDBJ databases">
        <title>Whole genome sequence of Haloferax sp. MBLA0076.</title>
        <authorList>
            <person name="Seo M.-J."/>
            <person name="Cho E.-S."/>
        </authorList>
    </citation>
    <scope>NUCLEOTIDE SEQUENCE [LARGE SCALE GENOMIC DNA]</scope>
    <source>
        <strain evidence="1 2">MBLA0076</strain>
    </source>
</reference>
<gene>
    <name evidence="1" type="ORF">GJR96_02800</name>
</gene>
<dbReference type="Proteomes" id="UP000439022">
    <property type="component" value="Unassembled WGS sequence"/>
</dbReference>
<proteinExistence type="predicted"/>
<protein>
    <submittedName>
        <fullName evidence="1">Uncharacterized protein</fullName>
    </submittedName>
</protein>
<dbReference type="SUPFAM" id="SSF46785">
    <property type="entry name" value="Winged helix' DNA-binding domain"/>
    <property type="match status" value="1"/>
</dbReference>
<name>A0A6A8GCJ0_9EURY</name>
<dbReference type="RefSeq" id="WP_151161544.1">
    <property type="nucleotide sequence ID" value="NZ_WKJO01000001.1"/>
</dbReference>
<accession>A0A6A8GCJ0</accession>
<dbReference type="InterPro" id="IPR036390">
    <property type="entry name" value="WH_DNA-bd_sf"/>
</dbReference>
<organism evidence="1 2">
    <name type="scientific">Haloferax litoreum</name>
    <dbReference type="NCBI Taxonomy" id="2666140"/>
    <lineage>
        <taxon>Archaea</taxon>
        <taxon>Methanobacteriati</taxon>
        <taxon>Methanobacteriota</taxon>
        <taxon>Stenosarchaea group</taxon>
        <taxon>Halobacteria</taxon>
        <taxon>Halobacteriales</taxon>
        <taxon>Haloferacaceae</taxon>
        <taxon>Haloferax</taxon>
    </lineage>
</organism>